<dbReference type="Proteomes" id="UP001153712">
    <property type="component" value="Chromosome 4"/>
</dbReference>
<dbReference type="EMBL" id="OU900097">
    <property type="protein sequence ID" value="CAG9861012.1"/>
    <property type="molecule type" value="Genomic_DNA"/>
</dbReference>
<sequence>METQKHHVSTFKNENSNYCNVPEEPIDLTVAPTDLTYGNKSFAAFHNEHVKFINRKIISPVDAQSYQMVNCALEKKKKKKLVYMNVGKLVLVTDNLTSQDFTQAKQVEILKAAKSLFSKRTRTLYHWMYPTASKQQIKTTVMTSWDSLAESEKAFYISQVLGRFGLSQSNLMVNPQLDAIKEPPPLAERLVRSTKSRELQSAISSISPGAESAPAGANSLTFEEFEAINEMTRKRRGRPKGKNLIKRAKQSSDDFHDDPELSQELEKFAVKFNLNRFC</sequence>
<evidence type="ECO:0000313" key="2">
    <source>
        <dbReference type="EMBL" id="CAG9861012.1"/>
    </source>
</evidence>
<feature type="region of interest" description="Disordered" evidence="1">
    <location>
        <begin position="234"/>
        <end position="259"/>
    </location>
</feature>
<proteinExistence type="predicted"/>
<feature type="compositionally biased region" description="Basic residues" evidence="1">
    <location>
        <begin position="234"/>
        <end position="249"/>
    </location>
</feature>
<accession>A0A9N9XPQ2</accession>
<gene>
    <name evidence="2" type="ORF">PHYEVI_LOCUS7359</name>
</gene>
<evidence type="ECO:0000313" key="3">
    <source>
        <dbReference type="Proteomes" id="UP001153712"/>
    </source>
</evidence>
<protein>
    <submittedName>
        <fullName evidence="2">Uncharacterized protein</fullName>
    </submittedName>
</protein>
<organism evidence="2 3">
    <name type="scientific">Phyllotreta striolata</name>
    <name type="common">Striped flea beetle</name>
    <name type="synonym">Crioceris striolata</name>
    <dbReference type="NCBI Taxonomy" id="444603"/>
    <lineage>
        <taxon>Eukaryota</taxon>
        <taxon>Metazoa</taxon>
        <taxon>Ecdysozoa</taxon>
        <taxon>Arthropoda</taxon>
        <taxon>Hexapoda</taxon>
        <taxon>Insecta</taxon>
        <taxon>Pterygota</taxon>
        <taxon>Neoptera</taxon>
        <taxon>Endopterygota</taxon>
        <taxon>Coleoptera</taxon>
        <taxon>Polyphaga</taxon>
        <taxon>Cucujiformia</taxon>
        <taxon>Chrysomeloidea</taxon>
        <taxon>Chrysomelidae</taxon>
        <taxon>Galerucinae</taxon>
        <taxon>Alticini</taxon>
        <taxon>Phyllotreta</taxon>
    </lineage>
</organism>
<dbReference type="OrthoDB" id="6575115at2759"/>
<name>A0A9N9XPQ2_PHYSR</name>
<dbReference type="AlphaFoldDB" id="A0A9N9XPQ2"/>
<evidence type="ECO:0000256" key="1">
    <source>
        <dbReference type="SAM" id="MobiDB-lite"/>
    </source>
</evidence>
<reference evidence="2" key="1">
    <citation type="submission" date="2022-01" db="EMBL/GenBank/DDBJ databases">
        <authorList>
            <person name="King R."/>
        </authorList>
    </citation>
    <scope>NUCLEOTIDE SEQUENCE</scope>
</reference>
<keyword evidence="3" id="KW-1185">Reference proteome</keyword>